<evidence type="ECO:0000313" key="3">
    <source>
        <dbReference type="Proteomes" id="UP000727056"/>
    </source>
</evidence>
<proteinExistence type="predicted"/>
<comment type="caution">
    <text evidence="2">The sequence shown here is derived from an EMBL/GenBank/DDBJ whole genome shotgun (WGS) entry which is preliminary data.</text>
</comment>
<organism evidence="2 3">
    <name type="scientific">Streptomyces bohaiensis</name>
    <dbReference type="NCBI Taxonomy" id="1431344"/>
    <lineage>
        <taxon>Bacteria</taxon>
        <taxon>Bacillati</taxon>
        <taxon>Actinomycetota</taxon>
        <taxon>Actinomycetes</taxon>
        <taxon>Kitasatosporales</taxon>
        <taxon>Streptomycetaceae</taxon>
        <taxon>Streptomyces</taxon>
    </lineage>
</organism>
<reference evidence="2 3" key="1">
    <citation type="submission" date="2020-03" db="EMBL/GenBank/DDBJ databases">
        <title>Draft genome of Streptomyces sp. ventii, isolated from the Axial Seamount in the Pacific Ocean, and resequencing of the two type strains Streptomyces lonarensis strain NCL 716 and Streptomyces bohaiensis strain 11A07.</title>
        <authorList>
            <person name="Loughran R.M."/>
            <person name="Pfannmuller K.M."/>
            <person name="Wasson B.J."/>
            <person name="Deadmond M.C."/>
            <person name="Paddock B.E."/>
            <person name="Koyack M.J."/>
            <person name="Gallegos D.A."/>
            <person name="Mitchell E.A."/>
            <person name="Ushijima B."/>
            <person name="Saw J.H."/>
            <person name="Mcphail K.L."/>
            <person name="Videau P."/>
        </authorList>
    </citation>
    <scope>NUCLEOTIDE SEQUENCE [LARGE SCALE GENOMIC DNA]</scope>
    <source>
        <strain evidence="2 3">11A07</strain>
    </source>
</reference>
<dbReference type="RefSeq" id="WP_168086351.1">
    <property type="nucleotide sequence ID" value="NZ_BHZH01000585.1"/>
</dbReference>
<protein>
    <submittedName>
        <fullName evidence="2">Uncharacterized protein</fullName>
    </submittedName>
</protein>
<dbReference type="Proteomes" id="UP000727056">
    <property type="component" value="Unassembled WGS sequence"/>
</dbReference>
<evidence type="ECO:0000313" key="2">
    <source>
        <dbReference type="EMBL" id="NJQ13515.1"/>
    </source>
</evidence>
<keyword evidence="3" id="KW-1185">Reference proteome</keyword>
<sequence length="168" mass="18628">MIRITRASTLADLTTAAARASTLAEQVDQAHADLGTLRALADDDAQRIGTLHTSLKELDEDHSELRKQLRAAQEQVLLDQEDRVVLRALLRAARRQEQRDRDTVYLLYRRGELHSVHRARERAETAAEKDGAVPGGWAPCPPGAQPPSDDSVPTGWRIEPVRLGATDR</sequence>
<dbReference type="EMBL" id="JAAVJC010000002">
    <property type="protein sequence ID" value="NJQ13515.1"/>
    <property type="molecule type" value="Genomic_DNA"/>
</dbReference>
<evidence type="ECO:0000256" key="1">
    <source>
        <dbReference type="SAM" id="MobiDB-lite"/>
    </source>
</evidence>
<gene>
    <name evidence="2" type="ORF">HCN52_00755</name>
</gene>
<feature type="region of interest" description="Disordered" evidence="1">
    <location>
        <begin position="123"/>
        <end position="168"/>
    </location>
</feature>
<accession>A0ABX1C2P3</accession>
<name>A0ABX1C2P3_9ACTN</name>